<feature type="region of interest" description="Disordered" evidence="1">
    <location>
        <begin position="346"/>
        <end position="464"/>
    </location>
</feature>
<proteinExistence type="predicted"/>
<dbReference type="InParanoid" id="A0A1Z5JQ07"/>
<evidence type="ECO:0000256" key="2">
    <source>
        <dbReference type="SAM" id="Phobius"/>
    </source>
</evidence>
<name>A0A1Z5JQ07_FISSO</name>
<reference evidence="3 4" key="1">
    <citation type="journal article" date="2015" name="Plant Cell">
        <title>Oil accumulation by the oleaginous diatom Fistulifera solaris as revealed by the genome and transcriptome.</title>
        <authorList>
            <person name="Tanaka T."/>
            <person name="Maeda Y."/>
            <person name="Veluchamy A."/>
            <person name="Tanaka M."/>
            <person name="Abida H."/>
            <person name="Marechal E."/>
            <person name="Bowler C."/>
            <person name="Muto M."/>
            <person name="Sunaga Y."/>
            <person name="Tanaka M."/>
            <person name="Yoshino T."/>
            <person name="Taniguchi T."/>
            <person name="Fukuda Y."/>
            <person name="Nemoto M."/>
            <person name="Matsumoto M."/>
            <person name="Wong P.S."/>
            <person name="Aburatani S."/>
            <person name="Fujibuchi W."/>
        </authorList>
    </citation>
    <scope>NUCLEOTIDE SEQUENCE [LARGE SCALE GENOMIC DNA]</scope>
    <source>
        <strain evidence="3 4">JPCC DA0580</strain>
    </source>
</reference>
<feature type="region of interest" description="Disordered" evidence="1">
    <location>
        <begin position="230"/>
        <end position="290"/>
    </location>
</feature>
<feature type="compositionally biased region" description="Polar residues" evidence="1">
    <location>
        <begin position="234"/>
        <end position="244"/>
    </location>
</feature>
<feature type="compositionally biased region" description="Polar residues" evidence="1">
    <location>
        <begin position="435"/>
        <end position="464"/>
    </location>
</feature>
<accession>A0A1Z5JQ07</accession>
<feature type="transmembrane region" description="Helical" evidence="2">
    <location>
        <begin position="204"/>
        <end position="225"/>
    </location>
</feature>
<sequence>MSVSLPAAEEYRDGRLYSVLCEDSSQDVKKLSLEFDYEFALPDPGEPFPEVQWQDLPDVEYGMLRRMNEVTGVGSCDLSVQSEDPWLQSGGSGLHKVVGLTSGEKDTLHPVGECQYIKSLEDNLICFAMSGKMDVFYTGPSASVIEDYMMYHLRVELDSQNALVGSIYQTYFVGKSTDNPYNLVAEDEDRETENPESSDSSSGMLPLVLMIPIALALIVAVGLFVTRRRRQSDSSELNSQQVDSENADFDSRNGQVPLSTKSQPMLAETDSSEKSEDEENPSPTLSADSIFDDVESGSMEEVGSDAPMLMDSSNETDSVMLQNPAVLALATAASTLTPVGAKNPFEVATAGDNTQSSDTLLPPLPPGTRPAKTVPSTGQTARRRRRKKKRKALLSGVPEMATIQETPENSDDEDDDSYGSGSEQSWSGAEDGDSPEQSSPYHGSSQYSFDETATLITDNRTSSR</sequence>
<keyword evidence="4" id="KW-1185">Reference proteome</keyword>
<keyword evidence="2" id="KW-1133">Transmembrane helix</keyword>
<feature type="compositionally biased region" description="Acidic residues" evidence="1">
    <location>
        <begin position="408"/>
        <end position="417"/>
    </location>
</feature>
<protein>
    <submittedName>
        <fullName evidence="3">Uncharacterized protein</fullName>
    </submittedName>
</protein>
<evidence type="ECO:0000313" key="3">
    <source>
        <dbReference type="EMBL" id="GAX16115.1"/>
    </source>
</evidence>
<evidence type="ECO:0000313" key="4">
    <source>
        <dbReference type="Proteomes" id="UP000198406"/>
    </source>
</evidence>
<gene>
    <name evidence="3" type="ORF">FisN_3Hh405</name>
</gene>
<comment type="caution">
    <text evidence="3">The sequence shown here is derived from an EMBL/GenBank/DDBJ whole genome shotgun (WGS) entry which is preliminary data.</text>
</comment>
<evidence type="ECO:0000256" key="1">
    <source>
        <dbReference type="SAM" id="MobiDB-lite"/>
    </source>
</evidence>
<keyword evidence="2" id="KW-0472">Membrane</keyword>
<feature type="compositionally biased region" description="Basic residues" evidence="1">
    <location>
        <begin position="381"/>
        <end position="392"/>
    </location>
</feature>
<keyword evidence="2" id="KW-0812">Transmembrane</keyword>
<dbReference type="AlphaFoldDB" id="A0A1Z5JQ07"/>
<organism evidence="3 4">
    <name type="scientific">Fistulifera solaris</name>
    <name type="common">Oleaginous diatom</name>
    <dbReference type="NCBI Taxonomy" id="1519565"/>
    <lineage>
        <taxon>Eukaryota</taxon>
        <taxon>Sar</taxon>
        <taxon>Stramenopiles</taxon>
        <taxon>Ochrophyta</taxon>
        <taxon>Bacillariophyta</taxon>
        <taxon>Bacillariophyceae</taxon>
        <taxon>Bacillariophycidae</taxon>
        <taxon>Naviculales</taxon>
        <taxon>Naviculaceae</taxon>
        <taxon>Fistulifera</taxon>
    </lineage>
</organism>
<feature type="compositionally biased region" description="Polar residues" evidence="1">
    <location>
        <begin position="252"/>
        <end position="263"/>
    </location>
</feature>
<dbReference type="Proteomes" id="UP000198406">
    <property type="component" value="Unassembled WGS sequence"/>
</dbReference>
<dbReference type="EMBL" id="BDSP01000102">
    <property type="protein sequence ID" value="GAX16115.1"/>
    <property type="molecule type" value="Genomic_DNA"/>
</dbReference>